<evidence type="ECO:0000256" key="2">
    <source>
        <dbReference type="SAM" id="MobiDB-lite"/>
    </source>
</evidence>
<evidence type="ECO:0008006" key="9">
    <source>
        <dbReference type="Google" id="ProtNLM"/>
    </source>
</evidence>
<dbReference type="Proteomes" id="UP000192578">
    <property type="component" value="Unassembled WGS sequence"/>
</dbReference>
<evidence type="ECO:0000256" key="4">
    <source>
        <dbReference type="SAM" id="SignalP"/>
    </source>
</evidence>
<organism evidence="7 8">
    <name type="scientific">Hypsibius exemplaris</name>
    <name type="common">Freshwater tardigrade</name>
    <dbReference type="NCBI Taxonomy" id="2072580"/>
    <lineage>
        <taxon>Eukaryota</taxon>
        <taxon>Metazoa</taxon>
        <taxon>Ecdysozoa</taxon>
        <taxon>Tardigrada</taxon>
        <taxon>Eutardigrada</taxon>
        <taxon>Parachela</taxon>
        <taxon>Hypsibioidea</taxon>
        <taxon>Hypsibiidae</taxon>
        <taxon>Hypsibius</taxon>
    </lineage>
</organism>
<dbReference type="InterPro" id="IPR013783">
    <property type="entry name" value="Ig-like_fold"/>
</dbReference>
<dbReference type="Pfam" id="PF01682">
    <property type="entry name" value="DB"/>
    <property type="match status" value="2"/>
</dbReference>
<dbReference type="InterPro" id="IPR003961">
    <property type="entry name" value="FN3_dom"/>
</dbReference>
<dbReference type="SMART" id="SM00060">
    <property type="entry name" value="FN3"/>
    <property type="match status" value="2"/>
</dbReference>
<dbReference type="Gene3D" id="2.60.40.10">
    <property type="entry name" value="Immunoglobulins"/>
    <property type="match status" value="3"/>
</dbReference>
<name>A0A1W0W873_HYPEX</name>
<dbReference type="CDD" id="cd00096">
    <property type="entry name" value="Ig"/>
    <property type="match status" value="1"/>
</dbReference>
<dbReference type="CDD" id="cd00063">
    <property type="entry name" value="FN3"/>
    <property type="match status" value="2"/>
</dbReference>
<evidence type="ECO:0000313" key="7">
    <source>
        <dbReference type="EMBL" id="OQV11406.1"/>
    </source>
</evidence>
<keyword evidence="1" id="KW-0677">Repeat</keyword>
<keyword evidence="4" id="KW-0732">Signal</keyword>
<dbReference type="EMBL" id="MTYJ01000172">
    <property type="protein sequence ID" value="OQV11406.1"/>
    <property type="molecule type" value="Genomic_DNA"/>
</dbReference>
<dbReference type="InterPro" id="IPR002602">
    <property type="entry name" value="DB"/>
</dbReference>
<feature type="chain" id="PRO_5012506486" description="Ig-like and fibronectin type-III domain-containing protein C25G4.10" evidence="4">
    <location>
        <begin position="30"/>
        <end position="809"/>
    </location>
</feature>
<dbReference type="InterPro" id="IPR036116">
    <property type="entry name" value="FN3_sf"/>
</dbReference>
<evidence type="ECO:0000259" key="6">
    <source>
        <dbReference type="PROSITE" id="PS50853"/>
    </source>
</evidence>
<dbReference type="SUPFAM" id="SSF48726">
    <property type="entry name" value="Immunoglobulin"/>
    <property type="match status" value="1"/>
</dbReference>
<keyword evidence="3" id="KW-0812">Transmembrane</keyword>
<comment type="caution">
    <text evidence="7">The sequence shown here is derived from an EMBL/GenBank/DDBJ whole genome shotgun (WGS) entry which is preliminary data.</text>
</comment>
<keyword evidence="3" id="KW-0472">Membrane</keyword>
<dbReference type="AlphaFoldDB" id="A0A1W0W873"/>
<dbReference type="SUPFAM" id="SSF49265">
    <property type="entry name" value="Fibronectin type III"/>
    <property type="match status" value="1"/>
</dbReference>
<dbReference type="OrthoDB" id="5843172at2759"/>
<evidence type="ECO:0000256" key="1">
    <source>
        <dbReference type="ARBA" id="ARBA00022737"/>
    </source>
</evidence>
<evidence type="ECO:0000313" key="8">
    <source>
        <dbReference type="Proteomes" id="UP000192578"/>
    </source>
</evidence>
<feature type="compositionally biased region" description="Polar residues" evidence="2">
    <location>
        <begin position="788"/>
        <end position="798"/>
    </location>
</feature>
<dbReference type="PANTHER" id="PTHR13817">
    <property type="entry name" value="TITIN"/>
    <property type="match status" value="1"/>
</dbReference>
<accession>A0A1W0W873</accession>
<sequence length="809" mass="88341">MGRASCFVLSVRFFICWFPAALWLDPIQGLPILQMDVSSPVVAIVGSDVKLSCSAMQWTATEGYTITWSKNNTGEVLSKNLHVVADPAKYAVTTVTSSELESTTWTLTVKDASQTDGGDYTCSLKTEPPQFFTLPVIMQTPVISDIPSEVIRWDVSECCQAKGIPPQCLPLCNTMTTGFNVYETLRVSDQCRPYHDAWFRCLASERNHTPCCKRRHVPDKCQDLCLGNFSTVFREGNLQCLHFVGVIFKCFHDGRDSIPSPPRNLRVAPVGTDSLRVSWSPPLKHGKELNYTVFYKTNAVSGSGGSGGKIKAVSTVALGLILTSLQPGEVYVVNVVALNVAGSSQSSDVVTVEVPKPVGRLVDGSLSDESAQISERLLLASTQSPLKPSPVTLLAVTLKRRLPSTITTTPETGVDNLFTISHNQNQLPDIPAKTLLPQDDFTAFDRCFTGDFRSSCSEVLKVNGGRHGKNATIVRCRDSLPRFINCAANDSDHRKCCSRNAISDRCLDYCAGRPTGMFTAACHVFLPRILSCFRESAIFLSSEPIDVSADFREAGQISIQWRPPEVNVEMVEQYVVTMEDRKSGVLFNVVVPKENHSALIDPTSFHNEFVIYVQAENFHGLSRKSAAVSVNLDEISNNFQQNVQPPVGDGVGPTVAIGISLTGIGIVLIVVGAAYWQRRRRHAMPDSTGHSVCTSVEQLAESDKLGKPMNAFYIPGYFGRRGIVSQKSSTGSSGSYATSFSVRQHSPTTSGLSDPVYSDVSGAYLWMFGRDKKAATLQAQAKQIAQRPSCSRKSSGMSEPNIYDNNLPH</sequence>
<keyword evidence="3" id="KW-1133">Transmembrane helix</keyword>
<dbReference type="Pfam" id="PF00041">
    <property type="entry name" value="fn3"/>
    <property type="match status" value="1"/>
</dbReference>
<dbReference type="Pfam" id="PF00047">
    <property type="entry name" value="ig"/>
    <property type="match status" value="1"/>
</dbReference>
<feature type="region of interest" description="Disordered" evidence="2">
    <location>
        <begin position="734"/>
        <end position="753"/>
    </location>
</feature>
<feature type="domain" description="Fibronectin type-III" evidence="6">
    <location>
        <begin position="261"/>
        <end position="357"/>
    </location>
</feature>
<dbReference type="PROSITE" id="PS50853">
    <property type="entry name" value="FN3"/>
    <property type="match status" value="2"/>
</dbReference>
<feature type="domain" description="Fibronectin type-III" evidence="6">
    <location>
        <begin position="543"/>
        <end position="635"/>
    </location>
</feature>
<feature type="compositionally biased region" description="Polar residues" evidence="2">
    <location>
        <begin position="742"/>
        <end position="752"/>
    </location>
</feature>
<feature type="signal peptide" evidence="4">
    <location>
        <begin position="1"/>
        <end position="29"/>
    </location>
</feature>
<reference evidence="8" key="1">
    <citation type="submission" date="2017-01" db="EMBL/GenBank/DDBJ databases">
        <title>Comparative genomics of anhydrobiosis in the tardigrade Hypsibius dujardini.</title>
        <authorList>
            <person name="Yoshida Y."/>
            <person name="Koutsovoulos G."/>
            <person name="Laetsch D."/>
            <person name="Stevens L."/>
            <person name="Kumar S."/>
            <person name="Horikawa D."/>
            <person name="Ishino K."/>
            <person name="Komine S."/>
            <person name="Tomita M."/>
            <person name="Blaxter M."/>
            <person name="Arakawa K."/>
        </authorList>
    </citation>
    <scope>NUCLEOTIDE SEQUENCE [LARGE SCALE GENOMIC DNA]</scope>
    <source>
        <strain evidence="8">Z151</strain>
    </source>
</reference>
<dbReference type="PANTHER" id="PTHR13817:SF166">
    <property type="entry name" value="NEURONAL IGCAM-RELATED"/>
    <property type="match status" value="1"/>
</dbReference>
<proteinExistence type="predicted"/>
<evidence type="ECO:0000256" key="3">
    <source>
        <dbReference type="SAM" id="Phobius"/>
    </source>
</evidence>
<dbReference type="InterPro" id="IPR003599">
    <property type="entry name" value="Ig_sub"/>
</dbReference>
<protein>
    <recommendedName>
        <fullName evidence="9">Ig-like and fibronectin type-III domain-containing protein C25G4.10</fullName>
    </recommendedName>
</protein>
<gene>
    <name evidence="7" type="ORF">BV898_14283</name>
</gene>
<dbReference type="InterPro" id="IPR007110">
    <property type="entry name" value="Ig-like_dom"/>
</dbReference>
<feature type="region of interest" description="Disordered" evidence="2">
    <location>
        <begin position="784"/>
        <end position="809"/>
    </location>
</feature>
<keyword evidence="8" id="KW-1185">Reference proteome</keyword>
<dbReference type="InterPro" id="IPR013151">
    <property type="entry name" value="Immunoglobulin_dom"/>
</dbReference>
<feature type="transmembrane region" description="Helical" evidence="3">
    <location>
        <begin position="655"/>
        <end position="676"/>
    </location>
</feature>
<dbReference type="InterPro" id="IPR050964">
    <property type="entry name" value="Striated_Muscle_Regulatory"/>
</dbReference>
<feature type="domain" description="Ig-like" evidence="5">
    <location>
        <begin position="31"/>
        <end position="133"/>
    </location>
</feature>
<dbReference type="SMART" id="SM00409">
    <property type="entry name" value="IG"/>
    <property type="match status" value="1"/>
</dbReference>
<evidence type="ECO:0000259" key="5">
    <source>
        <dbReference type="PROSITE" id="PS50835"/>
    </source>
</evidence>
<dbReference type="InterPro" id="IPR036179">
    <property type="entry name" value="Ig-like_dom_sf"/>
</dbReference>
<dbReference type="PROSITE" id="PS50835">
    <property type="entry name" value="IG_LIKE"/>
    <property type="match status" value="1"/>
</dbReference>